<name>A0A6I6JWA0_9BACT</name>
<keyword evidence="2" id="KW-1185">Reference proteome</keyword>
<dbReference type="RefSeq" id="WP_158871249.1">
    <property type="nucleotide sequence ID" value="NZ_CP046401.1"/>
</dbReference>
<sequence>MKVTYGLLFILIIGHPGFSQVKMKKAEGGFLFTENQKEVLFFQTEPKNKEGQYERCNYIHPLWGLKGNVLTEDFPADHLHQRGVFWAWHQIWIGDKRIGDGWELKDFEQQLNEVEYVSDRDGSAVFKTEMAWKSDKWKRLGEKISYLKENTTITIHPEKSNYRKIDFEIHLLALAENLSIGGSEDEKGYSGFSVRMLLPDDVTFSGPGGEIKPEVTQVESKGYVNISGSVGANNTKGGIVIVDNPDNPGYPQKWILRDRNSMQNAAFPGNKTIPVSTTESLVLKYSLIVYSGKMNDRKIQKIVSEP</sequence>
<dbReference type="InterPro" id="IPR029475">
    <property type="entry name" value="DUF6807"/>
</dbReference>
<organism evidence="1 2">
    <name type="scientific">Maribellus comscasis</name>
    <dbReference type="NCBI Taxonomy" id="2681766"/>
    <lineage>
        <taxon>Bacteria</taxon>
        <taxon>Pseudomonadati</taxon>
        <taxon>Bacteroidota</taxon>
        <taxon>Bacteroidia</taxon>
        <taxon>Marinilabiliales</taxon>
        <taxon>Prolixibacteraceae</taxon>
        <taxon>Maribellus</taxon>
    </lineage>
</organism>
<reference evidence="1 2" key="1">
    <citation type="submission" date="2019-11" db="EMBL/GenBank/DDBJ databases">
        <authorList>
            <person name="Zheng R.K."/>
            <person name="Sun C.M."/>
        </authorList>
    </citation>
    <scope>NUCLEOTIDE SEQUENCE [LARGE SCALE GENOMIC DNA]</scope>
    <source>
        <strain evidence="1 2">WC007</strain>
    </source>
</reference>
<gene>
    <name evidence="1" type="ORF">GM418_28190</name>
</gene>
<protein>
    <recommendedName>
        <fullName evidence="3">Methane oxygenase PmoA</fullName>
    </recommendedName>
</protein>
<dbReference type="KEGG" id="mcos:GM418_28190"/>
<dbReference type="Pfam" id="PF14100">
    <property type="entry name" value="DUF6807"/>
    <property type="match status" value="1"/>
</dbReference>
<accession>A0A6I6JWA0</accession>
<evidence type="ECO:0000313" key="2">
    <source>
        <dbReference type="Proteomes" id="UP000428260"/>
    </source>
</evidence>
<evidence type="ECO:0000313" key="1">
    <source>
        <dbReference type="EMBL" id="QGY47406.1"/>
    </source>
</evidence>
<proteinExistence type="predicted"/>
<evidence type="ECO:0008006" key="3">
    <source>
        <dbReference type="Google" id="ProtNLM"/>
    </source>
</evidence>
<dbReference type="Proteomes" id="UP000428260">
    <property type="component" value="Chromosome"/>
</dbReference>
<dbReference type="AlphaFoldDB" id="A0A6I6JWA0"/>
<dbReference type="EMBL" id="CP046401">
    <property type="protein sequence ID" value="QGY47406.1"/>
    <property type="molecule type" value="Genomic_DNA"/>
</dbReference>